<dbReference type="EMBL" id="JACIEA010000001">
    <property type="protein sequence ID" value="MBB3943246.1"/>
    <property type="molecule type" value="Genomic_DNA"/>
</dbReference>
<dbReference type="PANTHER" id="PTHR46733">
    <property type="entry name" value="26.5 KDA HEAT SHOCK PROTEIN, MITOCHONDRIAL"/>
    <property type="match status" value="1"/>
</dbReference>
<evidence type="ECO:0000256" key="3">
    <source>
        <dbReference type="RuleBase" id="RU003616"/>
    </source>
</evidence>
<evidence type="ECO:0000313" key="6">
    <source>
        <dbReference type="Proteomes" id="UP000581447"/>
    </source>
</evidence>
<proteinExistence type="inferred from homology"/>
<evidence type="ECO:0000313" key="5">
    <source>
        <dbReference type="EMBL" id="MBB3943246.1"/>
    </source>
</evidence>
<dbReference type="RefSeq" id="WP_183941444.1">
    <property type="nucleotide sequence ID" value="NZ_BAABBG010000002.1"/>
</dbReference>
<dbReference type="InterPro" id="IPR008978">
    <property type="entry name" value="HSP20-like_chaperone"/>
</dbReference>
<feature type="domain" description="SHSP" evidence="4">
    <location>
        <begin position="50"/>
        <end position="163"/>
    </location>
</feature>
<dbReference type="InterPro" id="IPR002068">
    <property type="entry name" value="A-crystallin/Hsp20_dom"/>
</dbReference>
<name>A0A840B216_9SPHN</name>
<protein>
    <submittedName>
        <fullName evidence="5">HSP20 family protein</fullName>
    </submittedName>
</protein>
<evidence type="ECO:0000256" key="2">
    <source>
        <dbReference type="PROSITE-ProRule" id="PRU00285"/>
    </source>
</evidence>
<keyword evidence="6" id="KW-1185">Reference proteome</keyword>
<dbReference type="GO" id="GO:0009408">
    <property type="term" value="P:response to heat"/>
    <property type="evidence" value="ECO:0007669"/>
    <property type="project" value="InterPro"/>
</dbReference>
<dbReference type="AlphaFoldDB" id="A0A840B216"/>
<accession>A0A840B216</accession>
<comment type="caution">
    <text evidence="5">The sequence shown here is derived from an EMBL/GenBank/DDBJ whole genome shotgun (WGS) entry which is preliminary data.</text>
</comment>
<dbReference type="InterPro" id="IPR044587">
    <property type="entry name" value="HSP21-like"/>
</dbReference>
<dbReference type="Gene3D" id="2.60.40.790">
    <property type="match status" value="1"/>
</dbReference>
<keyword evidence="1" id="KW-0346">Stress response</keyword>
<sequence>MNQLEKVAAQRPAKQNADNFWEPLTRVRSEFDHLLDDLWTRPMGLSLTRRMQALSGPALELKDKETEYELVAEIPGIQAEDVELKVSDGLLRLTGEKREQHEEREGDFLFSERRYGRFERVIELPQGIDHEKITAKARDGILSVHLPKSPAAIERERKIPIKG</sequence>
<organism evidence="5 6">
    <name type="scientific">Sphingorhabdus rigui</name>
    <dbReference type="NCBI Taxonomy" id="1282858"/>
    <lineage>
        <taxon>Bacteria</taxon>
        <taxon>Pseudomonadati</taxon>
        <taxon>Pseudomonadota</taxon>
        <taxon>Alphaproteobacteria</taxon>
        <taxon>Sphingomonadales</taxon>
        <taxon>Sphingomonadaceae</taxon>
        <taxon>Sphingorhabdus</taxon>
    </lineage>
</organism>
<dbReference type="PANTHER" id="PTHR46733:SF4">
    <property type="entry name" value="HEAT SHOCK PROTEIN 21, CHLOROPLASTIC"/>
    <property type="match status" value="1"/>
</dbReference>
<dbReference type="SUPFAM" id="SSF49764">
    <property type="entry name" value="HSP20-like chaperones"/>
    <property type="match status" value="1"/>
</dbReference>
<gene>
    <name evidence="5" type="ORF">GGR91_001468</name>
</gene>
<dbReference type="CDD" id="cd06464">
    <property type="entry name" value="ACD_sHsps-like"/>
    <property type="match status" value="1"/>
</dbReference>
<evidence type="ECO:0000256" key="1">
    <source>
        <dbReference type="ARBA" id="ARBA00023016"/>
    </source>
</evidence>
<reference evidence="5 6" key="1">
    <citation type="submission" date="2020-08" db="EMBL/GenBank/DDBJ databases">
        <title>Genomic Encyclopedia of Type Strains, Phase IV (KMG-IV): sequencing the most valuable type-strain genomes for metagenomic binning, comparative biology and taxonomic classification.</title>
        <authorList>
            <person name="Goeker M."/>
        </authorList>
    </citation>
    <scope>NUCLEOTIDE SEQUENCE [LARGE SCALE GENOMIC DNA]</scope>
    <source>
        <strain evidence="5 6">DSM 29050</strain>
    </source>
</reference>
<comment type="similarity">
    <text evidence="2 3">Belongs to the small heat shock protein (HSP20) family.</text>
</comment>
<dbReference type="Pfam" id="PF00011">
    <property type="entry name" value="HSP20"/>
    <property type="match status" value="1"/>
</dbReference>
<evidence type="ECO:0000259" key="4">
    <source>
        <dbReference type="PROSITE" id="PS01031"/>
    </source>
</evidence>
<dbReference type="Proteomes" id="UP000581447">
    <property type="component" value="Unassembled WGS sequence"/>
</dbReference>
<dbReference type="PROSITE" id="PS01031">
    <property type="entry name" value="SHSP"/>
    <property type="match status" value="1"/>
</dbReference>